<sequence>ILHPIKIVDMICLLFMIRLIKKRGYFYHQCAHDKAQDQTQIILPDKPDEIGPIANINHYISKQPINTNKKFFLHPLKNYSGILF</sequence>
<name>A0ABN7VAC6_GIGMA</name>
<organism evidence="1 2">
    <name type="scientific">Gigaspora margarita</name>
    <dbReference type="NCBI Taxonomy" id="4874"/>
    <lineage>
        <taxon>Eukaryota</taxon>
        <taxon>Fungi</taxon>
        <taxon>Fungi incertae sedis</taxon>
        <taxon>Mucoromycota</taxon>
        <taxon>Glomeromycotina</taxon>
        <taxon>Glomeromycetes</taxon>
        <taxon>Diversisporales</taxon>
        <taxon>Gigasporaceae</taxon>
        <taxon>Gigaspora</taxon>
    </lineage>
</organism>
<keyword evidence="2" id="KW-1185">Reference proteome</keyword>
<accession>A0ABN7VAC6</accession>
<proteinExistence type="predicted"/>
<gene>
    <name evidence="1" type="ORF">GMARGA_LOCUS16263</name>
</gene>
<evidence type="ECO:0000313" key="2">
    <source>
        <dbReference type="Proteomes" id="UP000789901"/>
    </source>
</evidence>
<reference evidence="1 2" key="1">
    <citation type="submission" date="2021-06" db="EMBL/GenBank/DDBJ databases">
        <authorList>
            <person name="Kallberg Y."/>
            <person name="Tangrot J."/>
            <person name="Rosling A."/>
        </authorList>
    </citation>
    <scope>NUCLEOTIDE SEQUENCE [LARGE SCALE GENOMIC DNA]</scope>
    <source>
        <strain evidence="1 2">120-4 pot B 10/14</strain>
    </source>
</reference>
<evidence type="ECO:0000313" key="1">
    <source>
        <dbReference type="EMBL" id="CAG8749875.1"/>
    </source>
</evidence>
<comment type="caution">
    <text evidence="1">The sequence shown here is derived from an EMBL/GenBank/DDBJ whole genome shotgun (WGS) entry which is preliminary data.</text>
</comment>
<feature type="non-terminal residue" evidence="1">
    <location>
        <position position="1"/>
    </location>
</feature>
<protein>
    <submittedName>
        <fullName evidence="1">13693_t:CDS:1</fullName>
    </submittedName>
</protein>
<dbReference type="Proteomes" id="UP000789901">
    <property type="component" value="Unassembled WGS sequence"/>
</dbReference>
<dbReference type="EMBL" id="CAJVQB010011716">
    <property type="protein sequence ID" value="CAG8749875.1"/>
    <property type="molecule type" value="Genomic_DNA"/>
</dbReference>